<dbReference type="InterPro" id="IPR029016">
    <property type="entry name" value="GAF-like_dom_sf"/>
</dbReference>
<accession>A0A2P8H937</accession>
<dbReference type="Gene3D" id="3.30.450.40">
    <property type="match status" value="1"/>
</dbReference>
<proteinExistence type="predicted"/>
<dbReference type="PANTHER" id="PTHR33121">
    <property type="entry name" value="CYCLIC DI-GMP PHOSPHODIESTERASE PDEF"/>
    <property type="match status" value="1"/>
</dbReference>
<organism evidence="3 4">
    <name type="scientific">Salsuginibacillus halophilus</name>
    <dbReference type="NCBI Taxonomy" id="517424"/>
    <lineage>
        <taxon>Bacteria</taxon>
        <taxon>Bacillati</taxon>
        <taxon>Bacillota</taxon>
        <taxon>Bacilli</taxon>
        <taxon>Bacillales</taxon>
        <taxon>Bacillaceae</taxon>
        <taxon>Salsuginibacillus</taxon>
    </lineage>
</organism>
<dbReference type="Pfam" id="PF00990">
    <property type="entry name" value="GGDEF"/>
    <property type="match status" value="1"/>
</dbReference>
<feature type="domain" description="EAL" evidence="1">
    <location>
        <begin position="328"/>
        <end position="582"/>
    </location>
</feature>
<dbReference type="CDD" id="cd01949">
    <property type="entry name" value="GGDEF"/>
    <property type="match status" value="1"/>
</dbReference>
<dbReference type="InterPro" id="IPR029787">
    <property type="entry name" value="Nucleotide_cyclase"/>
</dbReference>
<dbReference type="OrthoDB" id="9759607at2"/>
<comment type="caution">
    <text evidence="3">The sequence shown here is derived from an EMBL/GenBank/DDBJ whole genome shotgun (WGS) entry which is preliminary data.</text>
</comment>
<dbReference type="Proteomes" id="UP000242310">
    <property type="component" value="Unassembled WGS sequence"/>
</dbReference>
<dbReference type="InterPro" id="IPR000160">
    <property type="entry name" value="GGDEF_dom"/>
</dbReference>
<dbReference type="SUPFAM" id="SSF55781">
    <property type="entry name" value="GAF domain-like"/>
    <property type="match status" value="1"/>
</dbReference>
<dbReference type="SUPFAM" id="SSF141868">
    <property type="entry name" value="EAL domain-like"/>
    <property type="match status" value="1"/>
</dbReference>
<sequence length="582" mass="65818">MYIPYTDIKYYEKFHAYAEKTLAVVNELVDKESFFISHTDDQHFSILAALHTSEENFQLTANNRFPLDYSICQYLYRDGYSSLTFHDTMDASMTSELPAVQQLNVGCYIGVPIKLENGAVFGTLCAIGRNPGEAASQDVQHLDYFAGILAEMIQYEYDAIHDSSTHLYNEAFVYRCFDHEVQHAASFLNVYYIDIDNFKYVNEAMGFYVAEQLLRHTADRLKSVLAPDSIVARIGGDELLVVTSETSSSQDAEALAERMKILFETPFEIQNYEINVTPSIGVTEYPRLGDYVETLVKQGKLAMEAAKKDGKNTISYYARQMQSDSARNALVANDLPKALIEEQFELYFQPLYSSSGETVTALEALIRWNHPAVGLVSPGEFLPLAEEMGFMPKIDEWVLREACRCGKEFQETYNRNLRISVNLSTHFFTQSQFASRVFEALDATGLPYESLQIEITERHMLKNLEETKQLLTFLQTSGIGVALDDFGKGYSSLNYLRELPIQTLKLDASLIPDSLERSADVEFVHNIIKIAHLYQLKVVAEGIETSEQQQMLSTLGCNGLQGFWLARPASVDELKRRILTAS</sequence>
<evidence type="ECO:0000313" key="4">
    <source>
        <dbReference type="Proteomes" id="UP000242310"/>
    </source>
</evidence>
<dbReference type="InterPro" id="IPR043128">
    <property type="entry name" value="Rev_trsase/Diguanyl_cyclase"/>
</dbReference>
<dbReference type="EMBL" id="PYAV01000013">
    <property type="protein sequence ID" value="PSL42745.1"/>
    <property type="molecule type" value="Genomic_DNA"/>
</dbReference>
<dbReference type="InterPro" id="IPR001633">
    <property type="entry name" value="EAL_dom"/>
</dbReference>
<dbReference type="PANTHER" id="PTHR33121:SF70">
    <property type="entry name" value="SIGNALING PROTEIN YKOW"/>
    <property type="match status" value="1"/>
</dbReference>
<dbReference type="PROSITE" id="PS50883">
    <property type="entry name" value="EAL"/>
    <property type="match status" value="1"/>
</dbReference>
<dbReference type="RefSeq" id="WP_106589557.1">
    <property type="nucleotide sequence ID" value="NZ_PYAV01000013.1"/>
</dbReference>
<dbReference type="GO" id="GO:0071111">
    <property type="term" value="F:cyclic-guanylate-specific phosphodiesterase activity"/>
    <property type="evidence" value="ECO:0007669"/>
    <property type="project" value="InterPro"/>
</dbReference>
<dbReference type="SMART" id="SM00052">
    <property type="entry name" value="EAL"/>
    <property type="match status" value="1"/>
</dbReference>
<gene>
    <name evidence="3" type="ORF">B0H94_11331</name>
</gene>
<dbReference type="NCBIfam" id="TIGR00254">
    <property type="entry name" value="GGDEF"/>
    <property type="match status" value="1"/>
</dbReference>
<evidence type="ECO:0000259" key="2">
    <source>
        <dbReference type="PROSITE" id="PS50887"/>
    </source>
</evidence>
<keyword evidence="4" id="KW-1185">Reference proteome</keyword>
<dbReference type="PROSITE" id="PS50887">
    <property type="entry name" value="GGDEF"/>
    <property type="match status" value="1"/>
</dbReference>
<dbReference type="SUPFAM" id="SSF55073">
    <property type="entry name" value="Nucleotide cyclase"/>
    <property type="match status" value="1"/>
</dbReference>
<evidence type="ECO:0000313" key="3">
    <source>
        <dbReference type="EMBL" id="PSL42745.1"/>
    </source>
</evidence>
<reference evidence="3 4" key="1">
    <citation type="submission" date="2018-03" db="EMBL/GenBank/DDBJ databases">
        <title>Genomic Encyclopedia of Type Strains, Phase III (KMG-III): the genomes of soil and plant-associated and newly described type strains.</title>
        <authorList>
            <person name="Whitman W."/>
        </authorList>
    </citation>
    <scope>NUCLEOTIDE SEQUENCE [LARGE SCALE GENOMIC DNA]</scope>
    <source>
        <strain evidence="3 4">CGMCC 1.07653</strain>
    </source>
</reference>
<dbReference type="AlphaFoldDB" id="A0A2P8H937"/>
<name>A0A2P8H937_9BACI</name>
<evidence type="ECO:0000259" key="1">
    <source>
        <dbReference type="PROSITE" id="PS50883"/>
    </source>
</evidence>
<protein>
    <submittedName>
        <fullName evidence="3">Diguanylate cyclase (GGDEF)-like protein</fullName>
    </submittedName>
</protein>
<dbReference type="SMART" id="SM00267">
    <property type="entry name" value="GGDEF"/>
    <property type="match status" value="1"/>
</dbReference>
<dbReference type="Gene3D" id="3.20.20.450">
    <property type="entry name" value="EAL domain"/>
    <property type="match status" value="1"/>
</dbReference>
<dbReference type="CDD" id="cd01948">
    <property type="entry name" value="EAL"/>
    <property type="match status" value="1"/>
</dbReference>
<feature type="domain" description="GGDEF" evidence="2">
    <location>
        <begin position="186"/>
        <end position="319"/>
    </location>
</feature>
<dbReference type="Pfam" id="PF00563">
    <property type="entry name" value="EAL"/>
    <property type="match status" value="1"/>
</dbReference>
<dbReference type="Gene3D" id="3.30.70.270">
    <property type="match status" value="1"/>
</dbReference>
<dbReference type="InterPro" id="IPR050706">
    <property type="entry name" value="Cyclic-di-GMP_PDE-like"/>
</dbReference>
<dbReference type="InterPro" id="IPR035919">
    <property type="entry name" value="EAL_sf"/>
</dbReference>